<evidence type="ECO:0000313" key="5">
    <source>
        <dbReference type="Proteomes" id="UP000003986"/>
    </source>
</evidence>
<gene>
    <name evidence="4" type="ORF">SSGG_02457</name>
</gene>
<dbReference type="EMBL" id="DS999644">
    <property type="protein sequence ID" value="EFE75091.2"/>
    <property type="molecule type" value="Genomic_DNA"/>
</dbReference>
<dbReference type="Proteomes" id="UP000003986">
    <property type="component" value="Unassembled WGS sequence"/>
</dbReference>
<feature type="domain" description="Peptidoglycan binding-like" evidence="3">
    <location>
        <begin position="206"/>
        <end position="250"/>
    </location>
</feature>
<feature type="transmembrane region" description="Helical" evidence="2">
    <location>
        <begin position="81"/>
        <end position="103"/>
    </location>
</feature>
<dbReference type="GO" id="GO:1990281">
    <property type="term" value="C:efflux pump complex"/>
    <property type="evidence" value="ECO:0007669"/>
    <property type="project" value="TreeGrafter"/>
</dbReference>
<dbReference type="Pfam" id="PF01471">
    <property type="entry name" value="PG_binding_1"/>
    <property type="match status" value="1"/>
</dbReference>
<feature type="region of interest" description="Disordered" evidence="1">
    <location>
        <begin position="1"/>
        <end position="75"/>
    </location>
</feature>
<dbReference type="InterPro" id="IPR036365">
    <property type="entry name" value="PGBD-like_sf"/>
</dbReference>
<dbReference type="InterPro" id="IPR002477">
    <property type="entry name" value="Peptidoglycan-bd-like"/>
</dbReference>
<reference evidence="5" key="1">
    <citation type="submission" date="2008-10" db="EMBL/GenBank/DDBJ databases">
        <authorList>
            <person name="Molnar K."/>
        </authorList>
    </citation>
    <scope>NUCLEOTIDE SEQUENCE [LARGE SCALE GENOMIC DNA]</scope>
    <source>
        <strain evidence="5">NRRL 15998</strain>
    </source>
</reference>
<keyword evidence="2" id="KW-0812">Transmembrane</keyword>
<dbReference type="InterPro" id="IPR036366">
    <property type="entry name" value="PGBDSf"/>
</dbReference>
<dbReference type="Gene3D" id="1.10.101.10">
    <property type="entry name" value="PGBD-like superfamily/PGBD"/>
    <property type="match status" value="1"/>
</dbReference>
<evidence type="ECO:0000259" key="3">
    <source>
        <dbReference type="Pfam" id="PF01471"/>
    </source>
</evidence>
<keyword evidence="2" id="KW-0472">Membrane</keyword>
<evidence type="ECO:0000313" key="4">
    <source>
        <dbReference type="EMBL" id="EFE75091.2"/>
    </source>
</evidence>
<name>D6AIZ3_STRFL</name>
<feature type="compositionally biased region" description="Basic and acidic residues" evidence="1">
    <location>
        <begin position="35"/>
        <end position="67"/>
    </location>
</feature>
<sequence>MPQADRCGADLVPGRVEAAEAGHRGPRRGPVGGAEEDRLRGADGLRDRHGHVSDTAVEEHRPHGRADARRHRDRPSRRRRFLVLVILGSTVLTGAGAVTATFVKSPAQAAADTRPPAPSVLTAPVQRKVLSDTVITRGKVAASQRLDVSGEGVGEKSSGRSVVTKAPVRTGQPLRMGQLLLEISGRPVFVLRGEVPAYRDLGPGSTGQDVSQLQQALAGLGYGSGNDRAGTFGPGTEAAVTRFYRAHGHAPVPGQPDPLASPQNRAAGDEAEEPGVGDEARRTTPTVTVPMAEIVYVRAEPAFVDQAHAEVGDDARGELISISAGKLIVEGSVRPDLKRLVKPGMKVSIASEVTGSRAAGEVEYVAAKPTEPEKGSEQAADGSYAIKVKPTTTLPADLVGEDVRLTITAASSKKPVLAVPTAAVSAGENGHTTVTVLRGRREVRTRVDTGMAADGYVEVSPAGGSRLAVGDRVIVGTDERRPVTGS</sequence>
<dbReference type="AlphaFoldDB" id="D6AIZ3"/>
<dbReference type="PANTHER" id="PTHR30469">
    <property type="entry name" value="MULTIDRUG RESISTANCE PROTEIN MDTA"/>
    <property type="match status" value="1"/>
</dbReference>
<organism evidence="4 5">
    <name type="scientific">Streptomyces filamentosus NRRL 15998</name>
    <dbReference type="NCBI Taxonomy" id="457431"/>
    <lineage>
        <taxon>Bacteria</taxon>
        <taxon>Bacillati</taxon>
        <taxon>Actinomycetota</taxon>
        <taxon>Actinomycetes</taxon>
        <taxon>Kitasatosporales</taxon>
        <taxon>Streptomycetaceae</taxon>
        <taxon>Streptomyces</taxon>
    </lineage>
</organism>
<reference evidence="5" key="2">
    <citation type="submission" date="2008-12" db="EMBL/GenBank/DDBJ databases">
        <title>Annotation of Streptomyces roseosporus strain NRRL 15998.</title>
        <authorList>
            <consortium name="The Broad Institute Genome Sequencing Platform"/>
            <consortium name="Broad Institute Microbial Sequencing Center"/>
            <person name="Fischbach M."/>
            <person name="Ward D."/>
            <person name="Young S."/>
            <person name="Kodira C.D."/>
            <person name="Zeng Q."/>
            <person name="Koehrsen M."/>
            <person name="Godfrey P."/>
            <person name="Alvarado L."/>
            <person name="Berlin A.M."/>
            <person name="Borenstein D."/>
            <person name="Chen Z."/>
            <person name="Engels R."/>
            <person name="Freedman E."/>
            <person name="Gellesch M."/>
            <person name="Goldberg J."/>
            <person name="Griggs A."/>
            <person name="Gujja S."/>
            <person name="Heiman D.I."/>
            <person name="Hepburn T.A."/>
            <person name="Howarth C."/>
            <person name="Jen D."/>
            <person name="Larson L."/>
            <person name="Lewis B."/>
            <person name="Mehta T."/>
            <person name="Park D."/>
            <person name="Pearson M."/>
            <person name="Roberts A."/>
            <person name="Saif S."/>
            <person name="Shea T.D."/>
            <person name="Shenoy N."/>
            <person name="Sisk P."/>
            <person name="Stolte C."/>
            <person name="Sykes S.N."/>
            <person name="Walk T."/>
            <person name="White J."/>
            <person name="Yandava C."/>
            <person name="Straight P."/>
            <person name="Clardy J."/>
            <person name="Hung D."/>
            <person name="Kolter R."/>
            <person name="Mekalanos J."/>
            <person name="Walker S."/>
            <person name="Walsh C.T."/>
            <person name="Wieland B.L.C."/>
            <person name="Ilzarbe M."/>
            <person name="Galagan J."/>
            <person name="Nusbaum C."/>
            <person name="Birren B."/>
        </authorList>
    </citation>
    <scope>NUCLEOTIDE SEQUENCE [LARGE SCALE GENOMIC DNA]</scope>
    <source>
        <strain evidence="5">NRRL 15998</strain>
    </source>
</reference>
<feature type="region of interest" description="Disordered" evidence="1">
    <location>
        <begin position="248"/>
        <end position="281"/>
    </location>
</feature>
<evidence type="ECO:0000256" key="2">
    <source>
        <dbReference type="SAM" id="Phobius"/>
    </source>
</evidence>
<dbReference type="GO" id="GO:0015562">
    <property type="term" value="F:efflux transmembrane transporter activity"/>
    <property type="evidence" value="ECO:0007669"/>
    <property type="project" value="TreeGrafter"/>
</dbReference>
<protein>
    <submittedName>
        <fullName evidence="4">Peptidoglycan-binding domain 1 protein</fullName>
    </submittedName>
</protein>
<dbReference type="SUPFAM" id="SSF47090">
    <property type="entry name" value="PGBD-like"/>
    <property type="match status" value="1"/>
</dbReference>
<evidence type="ECO:0000256" key="1">
    <source>
        <dbReference type="SAM" id="MobiDB-lite"/>
    </source>
</evidence>
<dbReference type="Gene3D" id="2.40.420.20">
    <property type="match status" value="1"/>
</dbReference>
<keyword evidence="2" id="KW-1133">Transmembrane helix</keyword>
<proteinExistence type="predicted"/>
<accession>D6AIZ3</accession>